<accession>A0ABD1MTM9</accession>
<reference evidence="2 3" key="1">
    <citation type="submission" date="2024-08" db="EMBL/GenBank/DDBJ databases">
        <title>Insights into the chromosomal genome structure of Flemingia macrophylla.</title>
        <authorList>
            <person name="Ding Y."/>
            <person name="Zhao Y."/>
            <person name="Bi W."/>
            <person name="Wu M."/>
            <person name="Zhao G."/>
            <person name="Gong Y."/>
            <person name="Li W."/>
            <person name="Zhang P."/>
        </authorList>
    </citation>
    <scope>NUCLEOTIDE SEQUENCE [LARGE SCALE GENOMIC DNA]</scope>
    <source>
        <strain evidence="2">DYQJB</strain>
        <tissue evidence="2">Leaf</tissue>
    </source>
</reference>
<dbReference type="Proteomes" id="UP001603857">
    <property type="component" value="Unassembled WGS sequence"/>
</dbReference>
<name>A0ABD1MTM9_9FABA</name>
<feature type="region of interest" description="Disordered" evidence="1">
    <location>
        <begin position="1"/>
        <end position="41"/>
    </location>
</feature>
<dbReference type="AlphaFoldDB" id="A0ABD1MTM9"/>
<evidence type="ECO:0000313" key="3">
    <source>
        <dbReference type="Proteomes" id="UP001603857"/>
    </source>
</evidence>
<organism evidence="2 3">
    <name type="scientific">Flemingia macrophylla</name>
    <dbReference type="NCBI Taxonomy" id="520843"/>
    <lineage>
        <taxon>Eukaryota</taxon>
        <taxon>Viridiplantae</taxon>
        <taxon>Streptophyta</taxon>
        <taxon>Embryophyta</taxon>
        <taxon>Tracheophyta</taxon>
        <taxon>Spermatophyta</taxon>
        <taxon>Magnoliopsida</taxon>
        <taxon>eudicotyledons</taxon>
        <taxon>Gunneridae</taxon>
        <taxon>Pentapetalae</taxon>
        <taxon>rosids</taxon>
        <taxon>fabids</taxon>
        <taxon>Fabales</taxon>
        <taxon>Fabaceae</taxon>
        <taxon>Papilionoideae</taxon>
        <taxon>50 kb inversion clade</taxon>
        <taxon>NPAAA clade</taxon>
        <taxon>indigoferoid/millettioid clade</taxon>
        <taxon>Phaseoleae</taxon>
        <taxon>Flemingia</taxon>
    </lineage>
</organism>
<keyword evidence="3" id="KW-1185">Reference proteome</keyword>
<evidence type="ECO:0000313" key="2">
    <source>
        <dbReference type="EMBL" id="KAL2339176.1"/>
    </source>
</evidence>
<feature type="region of interest" description="Disordered" evidence="1">
    <location>
        <begin position="80"/>
        <end position="101"/>
    </location>
</feature>
<gene>
    <name evidence="2" type="ORF">Fmac_013622</name>
</gene>
<evidence type="ECO:0000256" key="1">
    <source>
        <dbReference type="SAM" id="MobiDB-lite"/>
    </source>
</evidence>
<dbReference type="EMBL" id="JBGMDY010000004">
    <property type="protein sequence ID" value="KAL2339176.1"/>
    <property type="molecule type" value="Genomic_DNA"/>
</dbReference>
<comment type="caution">
    <text evidence="2">The sequence shown here is derived from an EMBL/GenBank/DDBJ whole genome shotgun (WGS) entry which is preliminary data.</text>
</comment>
<sequence length="101" mass="11371">MPLLMTSKPPTAPPTSSSSPSPTGWRPPQSPLPVTLLQPSTPQQPLPLPLYFSKTLFQCLCYLWDFRTHVMPSREARRCHRGHPQAQFRPGIHQHASGFDD</sequence>
<feature type="compositionally biased region" description="Low complexity" evidence="1">
    <location>
        <begin position="32"/>
        <end position="41"/>
    </location>
</feature>
<protein>
    <submittedName>
        <fullName evidence="2">Uncharacterized protein</fullName>
    </submittedName>
</protein>
<feature type="compositionally biased region" description="Low complexity" evidence="1">
    <location>
        <begin position="1"/>
        <end position="23"/>
    </location>
</feature>
<proteinExistence type="predicted"/>